<dbReference type="AlphaFoldDB" id="A0AA86LTX6"/>
<dbReference type="RefSeq" id="WP_114895461.1">
    <property type="nucleotide sequence ID" value="NZ_CP022674.1"/>
</dbReference>
<accession>A0AA86LTX6</accession>
<dbReference type="EMBL" id="CP022674">
    <property type="protein sequence ID" value="AXI29444.1"/>
    <property type="molecule type" value="Genomic_DNA"/>
</dbReference>
<protein>
    <submittedName>
        <fullName evidence="1">Uncharacterized protein</fullName>
    </submittedName>
</protein>
<name>A0AA86LTX6_PRIMG</name>
<reference evidence="1 2" key="1">
    <citation type="submission" date="2017-07" db="EMBL/GenBank/DDBJ databases">
        <title>Isolation and development of strain Bacillus megaterium SR7 for enhanced growth and metabolite production under supercritical carbon dioxide.</title>
        <authorList>
            <person name="Freedman A.J.E."/>
            <person name="Peet K.C."/>
            <person name="Boock J.T."/>
            <person name="Penn K."/>
            <person name="Prather K.L.J."/>
            <person name="Thompson J.R."/>
        </authorList>
    </citation>
    <scope>NUCLEOTIDE SEQUENCE [LARGE SCALE GENOMIC DNA]</scope>
    <source>
        <strain evidence="1 2">SR7</strain>
    </source>
</reference>
<evidence type="ECO:0000313" key="1">
    <source>
        <dbReference type="EMBL" id="AXI29444.1"/>
    </source>
</evidence>
<organism evidence="1 2">
    <name type="scientific">Priestia megaterium</name>
    <name type="common">Bacillus megaterium</name>
    <dbReference type="NCBI Taxonomy" id="1404"/>
    <lineage>
        <taxon>Bacteria</taxon>
        <taxon>Bacillati</taxon>
        <taxon>Bacillota</taxon>
        <taxon>Bacilli</taxon>
        <taxon>Bacillales</taxon>
        <taxon>Bacillaceae</taxon>
        <taxon>Priestia</taxon>
    </lineage>
</organism>
<dbReference type="InterPro" id="IPR037026">
    <property type="entry name" value="Vgr_OB-fold_dom_sf"/>
</dbReference>
<dbReference type="Gene3D" id="2.40.50.230">
    <property type="entry name" value="Gp5 N-terminal domain"/>
    <property type="match status" value="1"/>
</dbReference>
<gene>
    <name evidence="1" type="ORF">CIB87_10630</name>
</gene>
<sequence length="111" mass="12396">MANDTAFFKKLMETVGANIFVGAPAKVITVNGNKADLKPLFKKEKNEEYSIISDAYILDHVEVKGPLAVGDIVYVNFADRSLDYLAKEPFDPVHTRRHSINDAVIVGRFKK</sequence>
<evidence type="ECO:0000313" key="2">
    <source>
        <dbReference type="Proteomes" id="UP000253834"/>
    </source>
</evidence>
<proteinExistence type="predicted"/>
<dbReference type="Proteomes" id="UP000253834">
    <property type="component" value="Chromosome"/>
</dbReference>